<protein>
    <submittedName>
        <fullName evidence="1">Uncharacterized protein</fullName>
    </submittedName>
</protein>
<dbReference type="EMBL" id="PQFF01000374">
    <property type="protein sequence ID" value="RHZ54752.1"/>
    <property type="molecule type" value="Genomic_DNA"/>
</dbReference>
<evidence type="ECO:0000313" key="2">
    <source>
        <dbReference type="Proteomes" id="UP000266861"/>
    </source>
</evidence>
<gene>
    <name evidence="1" type="ORF">Glove_423g25</name>
</gene>
<dbReference type="OrthoDB" id="2430512at2759"/>
<organism evidence="1 2">
    <name type="scientific">Diversispora epigaea</name>
    <dbReference type="NCBI Taxonomy" id="1348612"/>
    <lineage>
        <taxon>Eukaryota</taxon>
        <taxon>Fungi</taxon>
        <taxon>Fungi incertae sedis</taxon>
        <taxon>Mucoromycota</taxon>
        <taxon>Glomeromycotina</taxon>
        <taxon>Glomeromycetes</taxon>
        <taxon>Diversisporales</taxon>
        <taxon>Diversisporaceae</taxon>
        <taxon>Diversispora</taxon>
    </lineage>
</organism>
<name>A0A397GUQ8_9GLOM</name>
<dbReference type="AlphaFoldDB" id="A0A397GUQ8"/>
<proteinExistence type="predicted"/>
<reference evidence="1 2" key="1">
    <citation type="submission" date="2018-08" db="EMBL/GenBank/DDBJ databases">
        <title>Genome and evolution of the arbuscular mycorrhizal fungus Diversispora epigaea (formerly Glomus versiforme) and its bacterial endosymbionts.</title>
        <authorList>
            <person name="Sun X."/>
            <person name="Fei Z."/>
            <person name="Harrison M."/>
        </authorList>
    </citation>
    <scope>NUCLEOTIDE SEQUENCE [LARGE SCALE GENOMIC DNA]</scope>
    <source>
        <strain evidence="1 2">IT104</strain>
    </source>
</reference>
<evidence type="ECO:0000313" key="1">
    <source>
        <dbReference type="EMBL" id="RHZ54752.1"/>
    </source>
</evidence>
<accession>A0A397GUQ8</accession>
<comment type="caution">
    <text evidence="1">The sequence shown here is derived from an EMBL/GenBank/DDBJ whole genome shotgun (WGS) entry which is preliminary data.</text>
</comment>
<sequence length="133" mass="15324">MITSGDISITRKLRDTLSVTMSPLETVESLRVYEREPGEAQKFLDRIGHNLRWPASMPNFMRSCLLDHFFRRVVPAKAVHAQYSNDKFIISIRDNNDSSLIGNETVHQRKGELSFQNSRHELFSTTFLNDLSP</sequence>
<dbReference type="Proteomes" id="UP000266861">
    <property type="component" value="Unassembled WGS sequence"/>
</dbReference>
<keyword evidence="2" id="KW-1185">Reference proteome</keyword>